<evidence type="ECO:0000259" key="1">
    <source>
        <dbReference type="Pfam" id="PF04865"/>
    </source>
</evidence>
<evidence type="ECO:0000259" key="2">
    <source>
        <dbReference type="Pfam" id="PF26079"/>
    </source>
</evidence>
<feature type="domain" description="Baseplate protein J-like barrel" evidence="1">
    <location>
        <begin position="95"/>
        <end position="188"/>
    </location>
</feature>
<evidence type="ECO:0000313" key="3">
    <source>
        <dbReference type="EMBL" id="AYM76892.1"/>
    </source>
</evidence>
<reference evidence="3 4" key="1">
    <citation type="submission" date="2018-10" db="EMBL/GenBank/DDBJ databases">
        <title>Effects of UV and annual dynamics of microbial communities in freshwater RAS systems.</title>
        <authorList>
            <person name="Bekkelund A.K."/>
            <person name="Hansen B.R."/>
            <person name="Stokken H."/>
            <person name="Eriksen B.F."/>
            <person name="Kashulin N.A."/>
        </authorList>
    </citation>
    <scope>NUCLEOTIDE SEQUENCE [LARGE SCALE GENOMIC DNA]</scope>
    <source>
        <strain evidence="3 4">BHSEK</strain>
    </source>
</reference>
<proteinExistence type="predicted"/>
<keyword evidence="4" id="KW-1185">Reference proteome</keyword>
<accession>A0A3G2EAF3</accession>
<evidence type="ECO:0000313" key="4">
    <source>
        <dbReference type="Proteomes" id="UP000279594"/>
    </source>
</evidence>
<dbReference type="Pfam" id="PF26079">
    <property type="entry name" value="Baseplate_J_C"/>
    <property type="match status" value="1"/>
</dbReference>
<dbReference type="RefSeq" id="WP_121669694.1">
    <property type="nucleotide sequence ID" value="NZ_CP033019.1"/>
</dbReference>
<dbReference type="Pfam" id="PF04865">
    <property type="entry name" value="Baseplate_J"/>
    <property type="match status" value="1"/>
</dbReference>
<feature type="domain" description="Baseplate J-like C-terminal" evidence="2">
    <location>
        <begin position="290"/>
        <end position="373"/>
    </location>
</feature>
<dbReference type="InterPro" id="IPR052399">
    <property type="entry name" value="Phage_Baseplate_Assmbl_Protein"/>
</dbReference>
<dbReference type="PANTHER" id="PTHR37829:SF3">
    <property type="entry name" value="PROTEIN JAYE-RELATED"/>
    <property type="match status" value="1"/>
</dbReference>
<dbReference type="InterPro" id="IPR058530">
    <property type="entry name" value="Baseplate_J-like_C"/>
</dbReference>
<name>A0A3G2EAF3_9BURK</name>
<sequence length="374" mass="37951">MSISTKDFVTLVRDAVTAIQGSASGLVNLTVGSILRAVVEANATVILWLQGLILQLLAATRAATSNDADLDSWMADFGVVRLGAVPASGLVAFSRFTPTAQAVVPVGATVLTLDGTQAYVALLDATNAAYSALLGGYVLAPGVASINITVTASTPGAAANAVAGQIALINQPIPGVDAVTNAAGFTNGVDAEKNAALRARFITYIASLSKATKLAIGNAITSLAQGVTFSLTENFTYGGVAQNGYFFAVVDDGTGYPPSQLLLSAANAIDAVRPFTSTFGVFAPIVVTANISMTITTATGYDRTATAAIVAAALRTYVNSLTLGQKLAFSRMTQIAYDASPGVTNVTAVMLNGDTVDLAATALQVIKTGTVSVA</sequence>
<dbReference type="EMBL" id="CP033019">
    <property type="protein sequence ID" value="AYM76892.1"/>
    <property type="molecule type" value="Genomic_DNA"/>
</dbReference>
<gene>
    <name evidence="3" type="ORF">D9M09_14615</name>
</gene>
<dbReference type="PANTHER" id="PTHR37829">
    <property type="entry name" value="PHAGE-LIKE ELEMENT PBSX PROTEIN XKDT"/>
    <property type="match status" value="1"/>
</dbReference>
<protein>
    <submittedName>
        <fullName evidence="3">Baseplate protein</fullName>
    </submittedName>
</protein>
<dbReference type="InterPro" id="IPR006949">
    <property type="entry name" value="Barrel_Baseplate_J-like"/>
</dbReference>
<dbReference type="Proteomes" id="UP000279594">
    <property type="component" value="Chromosome"/>
</dbReference>
<dbReference type="AlphaFoldDB" id="A0A3G2EAF3"/>
<organism evidence="3 4">
    <name type="scientific">Janthinobacterium agaricidamnosum</name>
    <dbReference type="NCBI Taxonomy" id="55508"/>
    <lineage>
        <taxon>Bacteria</taxon>
        <taxon>Pseudomonadati</taxon>
        <taxon>Pseudomonadota</taxon>
        <taxon>Betaproteobacteria</taxon>
        <taxon>Burkholderiales</taxon>
        <taxon>Oxalobacteraceae</taxon>
        <taxon>Janthinobacterium</taxon>
    </lineage>
</organism>